<dbReference type="AlphaFoldDB" id="A0A518AJ67"/>
<dbReference type="InterPro" id="IPR011444">
    <property type="entry name" value="DUF1549"/>
</dbReference>
<dbReference type="Pfam" id="PF07587">
    <property type="entry name" value="PSD1"/>
    <property type="match status" value="1"/>
</dbReference>
<dbReference type="GO" id="GO:0009055">
    <property type="term" value="F:electron transfer activity"/>
    <property type="evidence" value="ECO:0007669"/>
    <property type="project" value="InterPro"/>
</dbReference>
<dbReference type="InterPro" id="IPR011429">
    <property type="entry name" value="Cyt_c_Planctomycete-type"/>
</dbReference>
<dbReference type="Pfam" id="PF07583">
    <property type="entry name" value="PSCyt2"/>
    <property type="match status" value="1"/>
</dbReference>
<evidence type="ECO:0000256" key="1">
    <source>
        <dbReference type="ARBA" id="ARBA00022617"/>
    </source>
</evidence>
<dbReference type="GO" id="GO:0046872">
    <property type="term" value="F:metal ion binding"/>
    <property type="evidence" value="ECO:0007669"/>
    <property type="project" value="UniProtKB-KW"/>
</dbReference>
<dbReference type="InterPro" id="IPR022655">
    <property type="entry name" value="DUF1553"/>
</dbReference>
<feature type="domain" description="Cytochrome c" evidence="6">
    <location>
        <begin position="29"/>
        <end position="130"/>
    </location>
</feature>
<accession>A0A518AJ67</accession>
<feature type="chain" id="PRO_5021981591" evidence="5">
    <location>
        <begin position="33"/>
        <end position="976"/>
    </location>
</feature>
<dbReference type="Pfam" id="PF07635">
    <property type="entry name" value="PSCyt1"/>
    <property type="match status" value="1"/>
</dbReference>
<dbReference type="PANTHER" id="PTHR35889">
    <property type="entry name" value="CYCLOINULO-OLIGOSACCHARIDE FRUCTANOTRANSFERASE-RELATED"/>
    <property type="match status" value="1"/>
</dbReference>
<reference evidence="7 8" key="1">
    <citation type="submission" date="2019-02" db="EMBL/GenBank/DDBJ databases">
        <title>Deep-cultivation of Planctomycetes and their phenomic and genomic characterization uncovers novel biology.</title>
        <authorList>
            <person name="Wiegand S."/>
            <person name="Jogler M."/>
            <person name="Boedeker C."/>
            <person name="Pinto D."/>
            <person name="Vollmers J."/>
            <person name="Rivas-Marin E."/>
            <person name="Kohn T."/>
            <person name="Peeters S.H."/>
            <person name="Heuer A."/>
            <person name="Rast P."/>
            <person name="Oberbeckmann S."/>
            <person name="Bunk B."/>
            <person name="Jeske O."/>
            <person name="Meyerdierks A."/>
            <person name="Storesund J.E."/>
            <person name="Kallscheuer N."/>
            <person name="Luecker S."/>
            <person name="Lage O.M."/>
            <person name="Pohl T."/>
            <person name="Merkel B.J."/>
            <person name="Hornburger P."/>
            <person name="Mueller R.-W."/>
            <person name="Bruemmer F."/>
            <person name="Labrenz M."/>
            <person name="Spormann A.M."/>
            <person name="Op den Camp H."/>
            <person name="Overmann J."/>
            <person name="Amann R."/>
            <person name="Jetten M.S.M."/>
            <person name="Mascher T."/>
            <person name="Medema M.H."/>
            <person name="Devos D.P."/>
            <person name="Kaster A.-K."/>
            <person name="Ovreas L."/>
            <person name="Rohde M."/>
            <person name="Galperin M.Y."/>
            <person name="Jogler C."/>
        </authorList>
    </citation>
    <scope>NUCLEOTIDE SEQUENCE [LARGE SCALE GENOMIC DNA]</scope>
    <source>
        <strain evidence="7 8">Pan181</strain>
    </source>
</reference>
<dbReference type="PROSITE" id="PS51007">
    <property type="entry name" value="CYTC"/>
    <property type="match status" value="1"/>
</dbReference>
<evidence type="ECO:0000256" key="2">
    <source>
        <dbReference type="ARBA" id="ARBA00022723"/>
    </source>
</evidence>
<dbReference type="KEGG" id="amuc:Pan181_09390"/>
<dbReference type="Proteomes" id="UP000315750">
    <property type="component" value="Chromosome"/>
</dbReference>
<name>A0A518AJ67_9BACT</name>
<dbReference type="GO" id="GO:0020037">
    <property type="term" value="F:heme binding"/>
    <property type="evidence" value="ECO:0007669"/>
    <property type="project" value="InterPro"/>
</dbReference>
<dbReference type="SUPFAM" id="SSF46626">
    <property type="entry name" value="Cytochrome c"/>
    <property type="match status" value="1"/>
</dbReference>
<gene>
    <name evidence="7" type="ORF">Pan181_09390</name>
</gene>
<evidence type="ECO:0000313" key="7">
    <source>
        <dbReference type="EMBL" id="QDU54756.1"/>
    </source>
</evidence>
<evidence type="ECO:0000256" key="4">
    <source>
        <dbReference type="PROSITE-ProRule" id="PRU00433"/>
    </source>
</evidence>
<keyword evidence="5" id="KW-0732">Signal</keyword>
<evidence type="ECO:0000313" key="8">
    <source>
        <dbReference type="Proteomes" id="UP000315750"/>
    </source>
</evidence>
<keyword evidence="1 4" id="KW-0349">Heme</keyword>
<dbReference type="PANTHER" id="PTHR35889:SF3">
    <property type="entry name" value="F-BOX DOMAIN-CONTAINING PROTEIN"/>
    <property type="match status" value="1"/>
</dbReference>
<proteinExistence type="predicted"/>
<protein>
    <submittedName>
        <fullName evidence="7">Planctomycete cytochrome C</fullName>
    </submittedName>
</protein>
<evidence type="ECO:0000259" key="6">
    <source>
        <dbReference type="PROSITE" id="PS51007"/>
    </source>
</evidence>
<dbReference type="InterPro" id="IPR036909">
    <property type="entry name" value="Cyt_c-like_dom_sf"/>
</dbReference>
<evidence type="ECO:0000256" key="5">
    <source>
        <dbReference type="SAM" id="SignalP"/>
    </source>
</evidence>
<dbReference type="InterPro" id="IPR009056">
    <property type="entry name" value="Cyt_c-like_dom"/>
</dbReference>
<sequence length="976" mass="109417" precursor="true">MVPRPLQNLSQSHCLRTAALAVSLFGLAQVQAEEPVSFNEHIRPILAEHCVACHGGVKQASGVSFIYRDKALAEGESGMRSIVPGNVEESYLVDRIADPDPVYRMPPAEHGPALSAEEIELVKQWIREGAQWQEHWAFVAPERQQSPSVEQPQWVRMPLDAFVLADLEQTSLAPAEEASRSEWLRRVTFDLTGLPPTAEERKAFLSDSRPDAYERVVDRLLASPRYGERWAAMWLDLVRYSDTMGYEKDPHRDIWPYRDWLIRVLNDDLPYDQFIVKQLAGDLLPEATLGDRLATAMHRNTQTNTEGGTDDEEFRTMAVLDRVSTTWQVFAGLTFGCAQCHSHPYDPIENQEFYEFVAVMNNTRDADLDNETPRLAVPTDREQWAKANELDRQIRSSRMAIHQQFASLATDAENWQYLQFQNAESTGETKVEVIAASEDQPAEFVTRGTVTTGSMMTFDLAVPVSDQPITALRVDSLPSDVAKAIKDPETGFVVTRFRATIENPTTGESSSVSFQLAICDEPLPALDPAESLNDNNNGWGVEPRIYKPRWAVFVPREPFVVPEGSVLRVVLKHNRSLTGLIALVTNRGRFAVSTNPAWQQQLASPEYNQQASDLAQASRERQQIASVLVPVIEERLPAEQRPTYTFVRGNWLDRGDRVSPGVPAVFPPLDSEQPVDRLAVAHWLASTEHPLTARVMVNRLWQQLFGLGIVETVGDFGTSGLRPTHPELLDDLAVRFETDMQWSTKQLLREMVLSATYRQASQASESLAQQDPHNALLARGPRLRLTAEMVRDQALLLSGRMSDKMYGPSVMPPQPDGVWRSVYSGARWVTSEGDDRYRRAVYTYWKRTSPYPSMMMFDAPSREVCSVQRIPTNTPLQPLVTMNDPVFVECAQGFAERMSQQAAGSVPQQIAWGIEQATGEPATDAVVEVLLKLFEDSLEQYHADDEAHQALAPTAEAYARVIVASVILNLDDVITR</sequence>
<keyword evidence="8" id="KW-1185">Reference proteome</keyword>
<keyword evidence="2 4" id="KW-0479">Metal-binding</keyword>
<organism evidence="7 8">
    <name type="scientific">Aeoliella mucimassa</name>
    <dbReference type="NCBI Taxonomy" id="2527972"/>
    <lineage>
        <taxon>Bacteria</taxon>
        <taxon>Pseudomonadati</taxon>
        <taxon>Planctomycetota</taxon>
        <taxon>Planctomycetia</taxon>
        <taxon>Pirellulales</taxon>
        <taxon>Lacipirellulaceae</taxon>
        <taxon>Aeoliella</taxon>
    </lineage>
</organism>
<keyword evidence="3 4" id="KW-0408">Iron</keyword>
<dbReference type="EMBL" id="CP036278">
    <property type="protein sequence ID" value="QDU54756.1"/>
    <property type="molecule type" value="Genomic_DNA"/>
</dbReference>
<feature type="signal peptide" evidence="5">
    <location>
        <begin position="1"/>
        <end position="32"/>
    </location>
</feature>
<evidence type="ECO:0000256" key="3">
    <source>
        <dbReference type="ARBA" id="ARBA00023004"/>
    </source>
</evidence>
<dbReference type="RefSeq" id="WP_197528906.1">
    <property type="nucleotide sequence ID" value="NZ_CP036278.1"/>
</dbReference>